<protein>
    <submittedName>
        <fullName evidence="1">Uncharacterized protein</fullName>
    </submittedName>
</protein>
<proteinExistence type="predicted"/>
<name>B9A9P2_ONYPH</name>
<dbReference type="EMBL" id="AB479513">
    <property type="protein sequence ID" value="BAH22370.1"/>
    <property type="molecule type" value="Genomic_DNA"/>
</dbReference>
<reference evidence="1" key="2">
    <citation type="submission" date="2009-02" db="EMBL/GenBank/DDBJ databases">
        <authorList>
            <person name="Namba S."/>
            <person name="Oshima K."/>
            <person name="Yamaji Y."/>
            <person name="Kakizawa S."/>
            <person name="Ishii Y."/>
        </authorList>
    </citation>
    <scope>NUCLEOTIDE SEQUENCE</scope>
    <source>
        <strain evidence="1">OY</strain>
        <plasmid evidence="1">EcOYW1</plasmid>
    </source>
</reference>
<accession>B9A9P2</accession>
<sequence length="129" mass="15841">MNIIIKKNQLFFKNIFSFFISFFIILINKNLVFASFSEKNDLELKEKFLFLNNESGKIEEKVCSVSKKKLMRSLYNKKNYEKNRARIRNQQREFYEKKFSSYKELIQKKNFEDEEEKNYRDSKTLQLFK</sequence>
<keyword evidence="1" id="KW-0614">Plasmid</keyword>
<geneLocation type="plasmid" evidence="1">
    <name>EcOYW1</name>
</geneLocation>
<dbReference type="AlphaFoldDB" id="B9A9P2"/>
<organism evidence="1">
    <name type="scientific">Onion yellows phytoplasma</name>
    <dbReference type="NCBI Taxonomy" id="100379"/>
    <lineage>
        <taxon>Bacteria</taxon>
        <taxon>Bacillati</taxon>
        <taxon>Mycoplasmatota</taxon>
        <taxon>Mollicutes</taxon>
        <taxon>Acholeplasmatales</taxon>
        <taxon>Acholeplasmataceae</taxon>
        <taxon>Candidatus Phytoplasma</taxon>
        <taxon>16SrI (Aster yellows group)</taxon>
    </lineage>
</organism>
<evidence type="ECO:0000313" key="1">
    <source>
        <dbReference type="EMBL" id="BAH22370.1"/>
    </source>
</evidence>
<dbReference type="RefSeq" id="WP_012662297.1">
    <property type="nucleotide sequence ID" value="NC_012088.1"/>
</dbReference>
<reference evidence="1" key="1">
    <citation type="journal article" date="2001" name="Microbiology (Mosc.)">
        <title>In planta expression of a protein encoded by the extrachromosomal DNA of a phytoplasma and related to geminivirus replication proteins.</title>
        <authorList>
            <person name="Nishigawa H."/>
            <person name="Miyata S."/>
            <person name="Oshima K."/>
            <person name="Sawayanagi T."/>
            <person name="Komoto A."/>
            <person name="Kuboyama T."/>
            <person name="Matsuda I."/>
            <person name="Tsuchizaki T."/>
            <person name="Namba S."/>
        </authorList>
    </citation>
    <scope>NUCLEOTIDE SEQUENCE</scope>
    <source>
        <strain evidence="1">OY</strain>
        <plasmid evidence="1">EcOYW1</plasmid>
    </source>
</reference>